<proteinExistence type="predicted"/>
<dbReference type="Proteomes" id="UP000318437">
    <property type="component" value="Unassembled WGS sequence"/>
</dbReference>
<dbReference type="AlphaFoldDB" id="A0A5C6CHQ2"/>
<evidence type="ECO:0000313" key="2">
    <source>
        <dbReference type="Proteomes" id="UP000318437"/>
    </source>
</evidence>
<gene>
    <name evidence="1" type="ORF">Pla144_42620</name>
</gene>
<reference evidence="1 2" key="1">
    <citation type="submission" date="2019-02" db="EMBL/GenBank/DDBJ databases">
        <title>Deep-cultivation of Planctomycetes and their phenomic and genomic characterization uncovers novel biology.</title>
        <authorList>
            <person name="Wiegand S."/>
            <person name="Jogler M."/>
            <person name="Boedeker C."/>
            <person name="Pinto D."/>
            <person name="Vollmers J."/>
            <person name="Rivas-Marin E."/>
            <person name="Kohn T."/>
            <person name="Peeters S.H."/>
            <person name="Heuer A."/>
            <person name="Rast P."/>
            <person name="Oberbeckmann S."/>
            <person name="Bunk B."/>
            <person name="Jeske O."/>
            <person name="Meyerdierks A."/>
            <person name="Storesund J.E."/>
            <person name="Kallscheuer N."/>
            <person name="Luecker S."/>
            <person name="Lage O.M."/>
            <person name="Pohl T."/>
            <person name="Merkel B.J."/>
            <person name="Hornburger P."/>
            <person name="Mueller R.-W."/>
            <person name="Bruemmer F."/>
            <person name="Labrenz M."/>
            <person name="Spormann A.M."/>
            <person name="Op Den Camp H."/>
            <person name="Overmann J."/>
            <person name="Amann R."/>
            <person name="Jetten M.S.M."/>
            <person name="Mascher T."/>
            <person name="Medema M.H."/>
            <person name="Devos D.P."/>
            <person name="Kaster A.-K."/>
            <person name="Ovreas L."/>
            <person name="Rohde M."/>
            <person name="Galperin M.Y."/>
            <person name="Jogler C."/>
        </authorList>
    </citation>
    <scope>NUCLEOTIDE SEQUENCE [LARGE SCALE GENOMIC DNA]</scope>
    <source>
        <strain evidence="1 2">Pla144</strain>
    </source>
</reference>
<comment type="caution">
    <text evidence="1">The sequence shown here is derived from an EMBL/GenBank/DDBJ whole genome shotgun (WGS) entry which is preliminary data.</text>
</comment>
<sequence length="38" mass="4554">MEISPSRLIQERIFQVTNNTDLFSLHKLIEHEVKEKTE</sequence>
<evidence type="ECO:0000313" key="1">
    <source>
        <dbReference type="EMBL" id="TWU22801.1"/>
    </source>
</evidence>
<accession>A0A5C6CHQ2</accession>
<name>A0A5C6CHQ2_9BACT</name>
<dbReference type="EMBL" id="SJPS01000007">
    <property type="protein sequence ID" value="TWU22801.1"/>
    <property type="molecule type" value="Genomic_DNA"/>
</dbReference>
<protein>
    <submittedName>
        <fullName evidence="1">Uncharacterized protein</fullName>
    </submittedName>
</protein>
<keyword evidence="2" id="KW-1185">Reference proteome</keyword>
<organism evidence="1 2">
    <name type="scientific">Bythopirellula polymerisocia</name>
    <dbReference type="NCBI Taxonomy" id="2528003"/>
    <lineage>
        <taxon>Bacteria</taxon>
        <taxon>Pseudomonadati</taxon>
        <taxon>Planctomycetota</taxon>
        <taxon>Planctomycetia</taxon>
        <taxon>Pirellulales</taxon>
        <taxon>Lacipirellulaceae</taxon>
        <taxon>Bythopirellula</taxon>
    </lineage>
</organism>